<dbReference type="EMBL" id="CAXDID020000010">
    <property type="protein sequence ID" value="CAL5979391.1"/>
    <property type="molecule type" value="Genomic_DNA"/>
</dbReference>
<comment type="caution">
    <text evidence="1">The sequence shown here is derived from an EMBL/GenBank/DDBJ whole genome shotgun (WGS) entry which is preliminary data.</text>
</comment>
<evidence type="ECO:0000313" key="4">
    <source>
        <dbReference type="EMBL" id="CAL6089826.1"/>
    </source>
</evidence>
<keyword evidence="5" id="KW-1185">Reference proteome</keyword>
<dbReference type="Proteomes" id="UP001642409">
    <property type="component" value="Unassembled WGS sequence"/>
</dbReference>
<evidence type="ECO:0000313" key="1">
    <source>
        <dbReference type="EMBL" id="CAI9915728.1"/>
    </source>
</evidence>
<evidence type="ECO:0000313" key="3">
    <source>
        <dbReference type="EMBL" id="CAL5979391.1"/>
    </source>
</evidence>
<reference evidence="3 5" key="2">
    <citation type="submission" date="2024-07" db="EMBL/GenBank/DDBJ databases">
        <authorList>
            <person name="Akdeniz Z."/>
        </authorList>
    </citation>
    <scope>NUCLEOTIDE SEQUENCE [LARGE SCALE GENOMIC DNA]</scope>
</reference>
<dbReference type="EMBL" id="CATOUU010000865">
    <property type="protein sequence ID" value="CAI9955705.1"/>
    <property type="molecule type" value="Genomic_DNA"/>
</dbReference>
<accession>A0AA86NAA4</accession>
<reference evidence="1" key="1">
    <citation type="submission" date="2023-06" db="EMBL/GenBank/DDBJ databases">
        <authorList>
            <person name="Kurt Z."/>
        </authorList>
    </citation>
    <scope>NUCLEOTIDE SEQUENCE</scope>
</reference>
<name>A0AA86NAA4_9EUKA</name>
<dbReference type="AlphaFoldDB" id="A0AA86NAA4"/>
<evidence type="ECO:0000313" key="5">
    <source>
        <dbReference type="Proteomes" id="UP001642409"/>
    </source>
</evidence>
<proteinExistence type="predicted"/>
<organism evidence="1">
    <name type="scientific">Hexamita inflata</name>
    <dbReference type="NCBI Taxonomy" id="28002"/>
    <lineage>
        <taxon>Eukaryota</taxon>
        <taxon>Metamonada</taxon>
        <taxon>Diplomonadida</taxon>
        <taxon>Hexamitidae</taxon>
        <taxon>Hexamitinae</taxon>
        <taxon>Hexamita</taxon>
    </lineage>
</organism>
<dbReference type="EMBL" id="CAXDID020000422">
    <property type="protein sequence ID" value="CAL6089826.1"/>
    <property type="molecule type" value="Genomic_DNA"/>
</dbReference>
<dbReference type="EMBL" id="CATOUU010000076">
    <property type="protein sequence ID" value="CAI9915728.1"/>
    <property type="molecule type" value="Genomic_DNA"/>
</dbReference>
<protein>
    <submittedName>
        <fullName evidence="3">Hypothetical_protein</fullName>
    </submittedName>
</protein>
<sequence length="103" mass="11520">MQLISNPVIQLSNIIKHHEQTKIVNKFVSLSALFTIADAPIIPTLKSSSVYEIEEQDSEFKFNLLENISCSDISSEIECSDISDCSCVFKCFSNSNLSMILLQ</sequence>
<evidence type="ECO:0000313" key="2">
    <source>
        <dbReference type="EMBL" id="CAI9955705.1"/>
    </source>
</evidence>
<gene>
    <name evidence="1" type="ORF">HINF_LOCUS3373</name>
    <name evidence="2" type="ORF">HINF_LOCUS43350</name>
    <name evidence="3" type="ORF">HINF_LOCUS5538</name>
    <name evidence="4" type="ORF">HINF_LOCUS65017</name>
</gene>